<protein>
    <submittedName>
        <fullName evidence="1">MBL fold metallo-hydrolase</fullName>
    </submittedName>
</protein>
<organism evidence="1 2">
    <name type="scientific">Govanella unica</name>
    <dbReference type="NCBI Taxonomy" id="2975056"/>
    <lineage>
        <taxon>Bacteria</taxon>
        <taxon>Pseudomonadati</taxon>
        <taxon>Pseudomonadota</taxon>
        <taxon>Alphaproteobacteria</taxon>
        <taxon>Emcibacterales</taxon>
        <taxon>Govanellaceae</taxon>
        <taxon>Govanella</taxon>
    </lineage>
</organism>
<evidence type="ECO:0000313" key="2">
    <source>
        <dbReference type="Proteomes" id="UP001141619"/>
    </source>
</evidence>
<dbReference type="RefSeq" id="WP_274942427.1">
    <property type="nucleotide sequence ID" value="NZ_JANWOI010000001.1"/>
</dbReference>
<evidence type="ECO:0000313" key="1">
    <source>
        <dbReference type="EMBL" id="MDA5192723.1"/>
    </source>
</evidence>
<dbReference type="SUPFAM" id="SSF56281">
    <property type="entry name" value="Metallo-hydrolase/oxidoreductase"/>
    <property type="match status" value="1"/>
</dbReference>
<sequence length="469" mass="52611">MRTAFVGHAAVLIEANGLRILSDPWWEGPCFGTQWWVYPRPDLSQVEGQVIDYIYISHGHHDHLHLGTLRRLTAGAKILANAGSDVVPFLRDCGFTVIEIADDEECDLGNGVRCRLVATCSDDTLLAVSDGERVCVNLNDALHAAPRLVQDRIIADLKAWYPTIDYLYCGYGIASHFPNCYVVPGMDRAATAARRQAYFNRQWVRIVAELAPRYAFPFAADVAILEEDLIWANEPVHNSERPTDVFRAYHPDVPTKVYDIAPGFRMEGDVLVHKALFEPVDLADLKVTYAAEYAVANRISKIPADGIDGLVSLVADNVEMCRDYLAEFSGNYRVLLSLKDAGEAIRIEKKGRTIHVDKVPVDDLGAGGYDLLFTTRFAYLRRALTNIYGGEVLYVGSGCVIEYRNAAMVKRNLHRDLLALLRHRTKAPPSRFGDQSKLMFLIKQTVKRLLGKVEPDLYDLDSWVVRERT</sequence>
<dbReference type="Gene3D" id="3.60.15.10">
    <property type="entry name" value="Ribonuclease Z/Hydroxyacylglutathione hydrolase-like"/>
    <property type="match status" value="1"/>
</dbReference>
<proteinExistence type="predicted"/>
<dbReference type="EMBL" id="JANWOI010000001">
    <property type="protein sequence ID" value="MDA5192723.1"/>
    <property type="molecule type" value="Genomic_DNA"/>
</dbReference>
<gene>
    <name evidence="1" type="ORF">NYP16_01965</name>
</gene>
<comment type="caution">
    <text evidence="1">The sequence shown here is derived from an EMBL/GenBank/DDBJ whole genome shotgun (WGS) entry which is preliminary data.</text>
</comment>
<dbReference type="GO" id="GO:0005737">
    <property type="term" value="C:cytoplasm"/>
    <property type="evidence" value="ECO:0007669"/>
    <property type="project" value="TreeGrafter"/>
</dbReference>
<reference evidence="1" key="2">
    <citation type="journal article" date="2023" name="Syst. Appl. Microbiol.">
        <title>Govania unica gen. nov., sp. nov., a rare biosphere bacterium that represents a novel family in the class Alphaproteobacteria.</title>
        <authorList>
            <person name="Vandamme P."/>
            <person name="Peeters C."/>
            <person name="Hettiarachchi A."/>
            <person name="Cnockaert M."/>
            <person name="Carlier A."/>
        </authorList>
    </citation>
    <scope>NUCLEOTIDE SEQUENCE</scope>
    <source>
        <strain evidence="1">LMG 31809</strain>
    </source>
</reference>
<dbReference type="PANTHER" id="PTHR15032">
    <property type="entry name" value="N-ACYL-PHOSPHATIDYLETHANOLAMINE-HYDROLYZING PHOSPHOLIPASE D"/>
    <property type="match status" value="1"/>
</dbReference>
<accession>A0A9X3Z679</accession>
<keyword evidence="2" id="KW-1185">Reference proteome</keyword>
<dbReference type="Proteomes" id="UP001141619">
    <property type="component" value="Unassembled WGS sequence"/>
</dbReference>
<dbReference type="InterPro" id="IPR036866">
    <property type="entry name" value="RibonucZ/Hydroxyglut_hydro"/>
</dbReference>
<dbReference type="Pfam" id="PF13483">
    <property type="entry name" value="Lactamase_B_3"/>
    <property type="match status" value="1"/>
</dbReference>
<dbReference type="PANTHER" id="PTHR15032:SF4">
    <property type="entry name" value="N-ACYL-PHOSPHATIDYLETHANOLAMINE-HYDROLYZING PHOSPHOLIPASE D"/>
    <property type="match status" value="1"/>
</dbReference>
<dbReference type="AlphaFoldDB" id="A0A9X3Z679"/>
<name>A0A9X3Z679_9PROT</name>
<reference evidence="1" key="1">
    <citation type="submission" date="2022-08" db="EMBL/GenBank/DDBJ databases">
        <authorList>
            <person name="Vandamme P."/>
            <person name="Hettiarachchi A."/>
            <person name="Peeters C."/>
            <person name="Cnockaert M."/>
            <person name="Carlier A."/>
        </authorList>
    </citation>
    <scope>NUCLEOTIDE SEQUENCE</scope>
    <source>
        <strain evidence="1">LMG 31809</strain>
    </source>
</reference>